<proteinExistence type="predicted"/>
<dbReference type="GO" id="GO:0004792">
    <property type="term" value="F:thiosulfate-cyanide sulfurtransferase activity"/>
    <property type="evidence" value="ECO:0007669"/>
    <property type="project" value="TreeGrafter"/>
</dbReference>
<dbReference type="GO" id="GO:0005737">
    <property type="term" value="C:cytoplasm"/>
    <property type="evidence" value="ECO:0007669"/>
    <property type="project" value="TreeGrafter"/>
</dbReference>
<dbReference type="PANTHER" id="PTHR10953:SF102">
    <property type="entry name" value="ADENYLYLTRANSFERASE AND SULFURTRANSFERASE MOCS3"/>
    <property type="match status" value="1"/>
</dbReference>
<dbReference type="Proteomes" id="UP000249451">
    <property type="component" value="Unassembled WGS sequence"/>
</dbReference>
<evidence type="ECO:0000313" key="3">
    <source>
        <dbReference type="EMBL" id="PZO98742.1"/>
    </source>
</evidence>
<dbReference type="CDD" id="cd00158">
    <property type="entry name" value="RHOD"/>
    <property type="match status" value="1"/>
</dbReference>
<accession>A0A2W5AZ87</accession>
<dbReference type="CDD" id="cd00757">
    <property type="entry name" value="ThiF_MoeB_HesA_family"/>
    <property type="match status" value="1"/>
</dbReference>
<reference evidence="3 4" key="1">
    <citation type="submission" date="2017-11" db="EMBL/GenBank/DDBJ databases">
        <title>Infants hospitalized years apart are colonized by the same room-sourced microbial strains.</title>
        <authorList>
            <person name="Brooks B."/>
            <person name="Olm M.R."/>
            <person name="Firek B.A."/>
            <person name="Baker R."/>
            <person name="Thomas B.C."/>
            <person name="Morowitz M.J."/>
            <person name="Banfield J.F."/>
        </authorList>
    </citation>
    <scope>NUCLEOTIDE SEQUENCE [LARGE SCALE GENOMIC DNA]</scope>
    <source>
        <strain evidence="3">S2_012_000_R3_87</strain>
    </source>
</reference>
<dbReference type="Gene3D" id="3.40.50.720">
    <property type="entry name" value="NAD(P)-binding Rossmann-like Domain"/>
    <property type="match status" value="1"/>
</dbReference>
<dbReference type="InterPro" id="IPR000594">
    <property type="entry name" value="ThiF_NAD_FAD-bd"/>
</dbReference>
<name>A0A2W5AZ87_9CORY</name>
<comment type="caution">
    <text evidence="3">The sequence shown here is derived from an EMBL/GenBank/DDBJ whole genome shotgun (WGS) entry which is preliminary data.</text>
</comment>
<feature type="region of interest" description="Disordered" evidence="1">
    <location>
        <begin position="1"/>
        <end position="20"/>
    </location>
</feature>
<dbReference type="InterPro" id="IPR035985">
    <property type="entry name" value="Ubiquitin-activating_enz"/>
</dbReference>
<dbReference type="AlphaFoldDB" id="A0A2W5AZ87"/>
<evidence type="ECO:0000256" key="1">
    <source>
        <dbReference type="SAM" id="MobiDB-lite"/>
    </source>
</evidence>
<gene>
    <name evidence="3" type="ORF">DI609_09900</name>
</gene>
<dbReference type="GO" id="GO:0016779">
    <property type="term" value="F:nucleotidyltransferase activity"/>
    <property type="evidence" value="ECO:0007669"/>
    <property type="project" value="TreeGrafter"/>
</dbReference>
<dbReference type="PANTHER" id="PTHR10953">
    <property type="entry name" value="UBIQUITIN-ACTIVATING ENZYME E1"/>
    <property type="match status" value="1"/>
</dbReference>
<dbReference type="NCBIfam" id="NF004111">
    <property type="entry name" value="PRK05600.1"/>
    <property type="match status" value="1"/>
</dbReference>
<dbReference type="EMBL" id="QFNY01000258">
    <property type="protein sequence ID" value="PZO98742.1"/>
    <property type="molecule type" value="Genomic_DNA"/>
</dbReference>
<feature type="compositionally biased region" description="Polar residues" evidence="1">
    <location>
        <begin position="1"/>
        <end position="12"/>
    </location>
</feature>
<dbReference type="GO" id="GO:0008641">
    <property type="term" value="F:ubiquitin-like modifier activating enzyme activity"/>
    <property type="evidence" value="ECO:0007669"/>
    <property type="project" value="InterPro"/>
</dbReference>
<evidence type="ECO:0000259" key="2">
    <source>
        <dbReference type="Pfam" id="PF00899"/>
    </source>
</evidence>
<feature type="region of interest" description="Disordered" evidence="1">
    <location>
        <begin position="268"/>
        <end position="315"/>
    </location>
</feature>
<dbReference type="Pfam" id="PF00899">
    <property type="entry name" value="ThiF"/>
    <property type="match status" value="1"/>
</dbReference>
<feature type="domain" description="THIF-type NAD/FAD binding fold" evidence="2">
    <location>
        <begin position="36"/>
        <end position="269"/>
    </location>
</feature>
<dbReference type="Gene3D" id="3.40.250.10">
    <property type="entry name" value="Rhodanese-like domain"/>
    <property type="match status" value="1"/>
</dbReference>
<dbReference type="SUPFAM" id="SSF52821">
    <property type="entry name" value="Rhodanese/Cell cycle control phosphatase"/>
    <property type="match status" value="1"/>
</dbReference>
<protein>
    <submittedName>
        <fullName evidence="3">Thiamine biosynthesis protein ThiF</fullName>
    </submittedName>
</protein>
<organism evidence="3 4">
    <name type="scientific">Corynebacterium urealyticum</name>
    <dbReference type="NCBI Taxonomy" id="43771"/>
    <lineage>
        <taxon>Bacteria</taxon>
        <taxon>Bacillati</taxon>
        <taxon>Actinomycetota</taxon>
        <taxon>Actinomycetes</taxon>
        <taxon>Mycobacteriales</taxon>
        <taxon>Corynebacteriaceae</taxon>
        <taxon>Corynebacterium</taxon>
    </lineage>
</organism>
<dbReference type="InterPro" id="IPR045886">
    <property type="entry name" value="ThiF/MoeB/HesA"/>
</dbReference>
<sequence>MAESTHTPSPRTAETEQAFPAGDFVSLPYREQRRTARHLNLPGFGPAEQQRLHDARVLVVGAGGLGCPAMQSLASAGVGTIVLYDDDTVDVTNLHRQILFSAEDVGRAKVDAATDALQRIQPDIEVETHQYRLDANNIVEAFRQVDLVIDGSDNFDTKFLVADAAEISGTPLVWTTVLRFAGQISVFNSTASGERGIGLRDLFPEKPSGDSIPDCASAGVLGATTAVMGALAATEAIKWVTGVGQPLLGTVVSYDALTARTQSFRIAPDPSRQPVVALSPNDGPASSTTACAVQSPEDSHTTPDQDPGPRPAKAPSNAALHELVRTGKAFTVDVREYHETLLAQPSFIGEQGADEHLAMSALADPAGALDVASPAVAEAFARHQGTDAVVYCASGVRSQHFVEKYGQAASEYGITLHNLPGGVRG</sequence>
<dbReference type="SUPFAM" id="SSF69572">
    <property type="entry name" value="Activating enzymes of the ubiquitin-like proteins"/>
    <property type="match status" value="1"/>
</dbReference>
<evidence type="ECO:0000313" key="4">
    <source>
        <dbReference type="Proteomes" id="UP000249451"/>
    </source>
</evidence>
<dbReference type="InterPro" id="IPR036873">
    <property type="entry name" value="Rhodanese-like_dom_sf"/>
</dbReference>